<reference evidence="2 3" key="1">
    <citation type="submission" date="2019-03" db="EMBL/GenBank/DDBJ databases">
        <title>Draft genome sequence of Xylaria hypoxylon DSM 108379, a ubiquitous saprotrophic-parasitic fungi on hardwood.</title>
        <authorList>
            <person name="Buettner E."/>
            <person name="Leonhardt S."/>
            <person name="Gebauer A.M."/>
            <person name="Liers C."/>
            <person name="Hofrichter M."/>
            <person name="Kellner H."/>
        </authorList>
    </citation>
    <scope>NUCLEOTIDE SEQUENCE [LARGE SCALE GENOMIC DNA]</scope>
    <source>
        <strain evidence="2 3">DSM 108379</strain>
    </source>
</reference>
<feature type="region of interest" description="Disordered" evidence="1">
    <location>
        <begin position="140"/>
        <end position="207"/>
    </location>
</feature>
<evidence type="ECO:0000313" key="2">
    <source>
        <dbReference type="EMBL" id="TGJ82999.1"/>
    </source>
</evidence>
<proteinExistence type="predicted"/>
<evidence type="ECO:0000256" key="1">
    <source>
        <dbReference type="SAM" id="MobiDB-lite"/>
    </source>
</evidence>
<dbReference type="Proteomes" id="UP000297716">
    <property type="component" value="Unassembled WGS sequence"/>
</dbReference>
<feature type="compositionally biased region" description="Basic residues" evidence="1">
    <location>
        <begin position="173"/>
        <end position="187"/>
    </location>
</feature>
<accession>A0A4Z0YFB7</accession>
<dbReference type="AlphaFoldDB" id="A0A4Z0YFB7"/>
<sequence>MLACMRFAPGYWRCFTGDATQTLRGLSMDSTGKAEISIPNAGISLYAYDSVANPTDTKTGPESGTTSAAQVSPQSSLLVRFGDSTPIKGTAKAKKAKKESADTNANCEIEASRLIGGGQPQDAVTGAAKAKKKLAKIFTISPGPTSSRTTTAATSPSGVEGPFRDPMPESKGTKAKLKKEKRKRKGKATASLESLGSAQDPFQDPEPMQLIDADDFRLEPLEDASWPIALPPDMRVLGFRKQEDEDEKRRKRT</sequence>
<keyword evidence="3" id="KW-1185">Reference proteome</keyword>
<organism evidence="2 3">
    <name type="scientific">Xylaria hypoxylon</name>
    <dbReference type="NCBI Taxonomy" id="37992"/>
    <lineage>
        <taxon>Eukaryota</taxon>
        <taxon>Fungi</taxon>
        <taxon>Dikarya</taxon>
        <taxon>Ascomycota</taxon>
        <taxon>Pezizomycotina</taxon>
        <taxon>Sordariomycetes</taxon>
        <taxon>Xylariomycetidae</taxon>
        <taxon>Xylariales</taxon>
        <taxon>Xylariaceae</taxon>
        <taxon>Xylaria</taxon>
    </lineage>
</organism>
<dbReference type="EMBL" id="SKBN01000108">
    <property type="protein sequence ID" value="TGJ82999.1"/>
    <property type="molecule type" value="Genomic_DNA"/>
</dbReference>
<evidence type="ECO:0000313" key="3">
    <source>
        <dbReference type="Proteomes" id="UP000297716"/>
    </source>
</evidence>
<feature type="compositionally biased region" description="Low complexity" evidence="1">
    <location>
        <begin position="141"/>
        <end position="158"/>
    </location>
</feature>
<feature type="compositionally biased region" description="Basic and acidic residues" evidence="1">
    <location>
        <begin position="162"/>
        <end position="172"/>
    </location>
</feature>
<feature type="region of interest" description="Disordered" evidence="1">
    <location>
        <begin position="54"/>
        <end position="74"/>
    </location>
</feature>
<comment type="caution">
    <text evidence="2">The sequence shown here is derived from an EMBL/GenBank/DDBJ whole genome shotgun (WGS) entry which is preliminary data.</text>
</comment>
<protein>
    <submittedName>
        <fullName evidence="2">Uncharacterized protein</fullName>
    </submittedName>
</protein>
<gene>
    <name evidence="2" type="ORF">E0Z10_g5764</name>
</gene>
<dbReference type="OrthoDB" id="4774874at2759"/>
<name>A0A4Z0YFB7_9PEZI</name>